<organism evidence="3 4">
    <name type="scientific">Pseudomonas syringae pv. actinidiae</name>
    <dbReference type="NCBI Taxonomy" id="103796"/>
    <lineage>
        <taxon>Bacteria</taxon>
        <taxon>Pseudomonadati</taxon>
        <taxon>Pseudomonadota</taxon>
        <taxon>Gammaproteobacteria</taxon>
        <taxon>Pseudomonadales</taxon>
        <taxon>Pseudomonadaceae</taxon>
        <taxon>Pseudomonas</taxon>
        <taxon>Pseudomonas syringae</taxon>
    </lineage>
</organism>
<dbReference type="InterPro" id="IPR035905">
    <property type="entry name" value="Barstar-like_sf"/>
</dbReference>
<name>A0A7Z6UFD1_PSESF</name>
<proteinExistence type="inferred from homology"/>
<dbReference type="SUPFAM" id="SSF52038">
    <property type="entry name" value="Barstar-related"/>
    <property type="match status" value="1"/>
</dbReference>
<evidence type="ECO:0000313" key="4">
    <source>
        <dbReference type="Proteomes" id="UP000281806"/>
    </source>
</evidence>
<dbReference type="InterPro" id="IPR000468">
    <property type="entry name" value="Barstar"/>
</dbReference>
<accession>A0A7Z6UFD1</accession>
<feature type="domain" description="Barstar (barnase inhibitor)" evidence="2">
    <location>
        <begin position="25"/>
        <end position="110"/>
    </location>
</feature>
<dbReference type="Proteomes" id="UP000281806">
    <property type="component" value="Unassembled WGS sequence"/>
</dbReference>
<evidence type="ECO:0000259" key="2">
    <source>
        <dbReference type="Pfam" id="PF01337"/>
    </source>
</evidence>
<dbReference type="RefSeq" id="WP_122259466.1">
    <property type="nucleotide sequence ID" value="NZ_RBRZ01000101.1"/>
</dbReference>
<dbReference type="Pfam" id="PF01337">
    <property type="entry name" value="Barstar"/>
    <property type="match status" value="1"/>
</dbReference>
<sequence>MLPFIFVETPPSYDTAKVFYVRIDPAIRIKEELIRSLYYLLWLPGYFGFNWDALYDCLRDLSWVPCHKIVIVHKSLPGLPRDDLKVYLEILRDSVLDWVGDNGHEIEVVFTDIDRTVVEGLLESWVKPLVRKQLMALPER</sequence>
<dbReference type="EMBL" id="RBRZ01000101">
    <property type="protein sequence ID" value="RMR54453.1"/>
    <property type="molecule type" value="Genomic_DNA"/>
</dbReference>
<comment type="similarity">
    <text evidence="1">Belongs to the barstar family.</text>
</comment>
<gene>
    <name evidence="3" type="ORF">ALP83_200152</name>
</gene>
<protein>
    <recommendedName>
        <fullName evidence="2">Barstar (barnase inhibitor) domain-containing protein</fullName>
    </recommendedName>
</protein>
<comment type="caution">
    <text evidence="3">The sequence shown here is derived from an EMBL/GenBank/DDBJ whole genome shotgun (WGS) entry which is preliminary data.</text>
</comment>
<evidence type="ECO:0000313" key="3">
    <source>
        <dbReference type="EMBL" id="RMR54453.1"/>
    </source>
</evidence>
<evidence type="ECO:0000256" key="1">
    <source>
        <dbReference type="ARBA" id="ARBA00006845"/>
    </source>
</evidence>
<reference evidence="3 4" key="1">
    <citation type="submission" date="2018-08" db="EMBL/GenBank/DDBJ databases">
        <title>Recombination of ecologically and evolutionarily significant loci maintains genetic cohesion in the Pseudomonas syringae species complex.</title>
        <authorList>
            <person name="Dillon M."/>
            <person name="Thakur S."/>
            <person name="Almeida R.N.D."/>
            <person name="Weir B.S."/>
            <person name="Guttman D.S."/>
        </authorList>
    </citation>
    <scope>NUCLEOTIDE SEQUENCE [LARGE SCALE GENOMIC DNA]</scope>
    <source>
        <strain evidence="3 4">ICMP 19198</strain>
    </source>
</reference>
<dbReference type="Gene3D" id="3.30.370.10">
    <property type="entry name" value="Barstar-like"/>
    <property type="match status" value="1"/>
</dbReference>
<dbReference type="AlphaFoldDB" id="A0A7Z6UFD1"/>